<reference evidence="3" key="1">
    <citation type="journal article" date="2020" name="mSystems">
        <title>Genome- and Community-Level Interaction Insights into Carbon Utilization and Element Cycling Functions of Hydrothermarchaeota in Hydrothermal Sediment.</title>
        <authorList>
            <person name="Zhou Z."/>
            <person name="Liu Y."/>
            <person name="Xu W."/>
            <person name="Pan J."/>
            <person name="Luo Z.H."/>
            <person name="Li M."/>
        </authorList>
    </citation>
    <scope>NUCLEOTIDE SEQUENCE [LARGE SCALE GENOMIC DNA]</scope>
    <source>
        <strain evidence="3">SpSt-102</strain>
    </source>
</reference>
<accession>A0A7C5Z7I9</accession>
<organism evidence="3">
    <name type="scientific">Caldicellulosiruptor owensensis</name>
    <dbReference type="NCBI Taxonomy" id="55205"/>
    <lineage>
        <taxon>Bacteria</taxon>
        <taxon>Bacillati</taxon>
        <taxon>Bacillota</taxon>
        <taxon>Bacillota incertae sedis</taxon>
        <taxon>Caldicellulosiruptorales</taxon>
        <taxon>Caldicellulosiruptoraceae</taxon>
        <taxon>Caldicellulosiruptor</taxon>
    </lineage>
</organism>
<dbReference type="PANTHER" id="PTHR43773">
    <property type="entry name" value="MAGNESIUM TRANSPORTER MGTE"/>
    <property type="match status" value="1"/>
</dbReference>
<evidence type="ECO:0000256" key="1">
    <source>
        <dbReference type="PROSITE-ProRule" id="PRU00703"/>
    </source>
</evidence>
<sequence length="417" mass="47491">MPNVTSFYLSRIIGNKVFSEEKKVVGRLLDLVVDASYIRPKVIAAKVKSGGQTQIVDFSFFIIYKEKGQYVIETRNLKPIDVKKEDTIMLVRHILDKQIVDMNGRKVVRVNDIRLAVLSTGVYVIAVDIGLEGLLRRLGFAKPLKKVLKPLGKNIPSRLILWDDVQPLASPRLDLKLSTTYSKLSTLHPSDLADIIEELDKKTQTYIFSTLDEEKAADVLEELDVEAQRNVLESLPVEKAADVLEKMPADEVADILDEIKEERAEELLNEMEKEASEEVKELMEYPENTVGAIMTTDFIAFKTHFTVEQTIQELRRLKPEPDEIYYLYVVDNDERLCGVVSLRDLVISEPQTPLYEIMNRDVVCVKDTDNVNSLVEIISKYSLLAVPVIDENKKLIGVVIINDIVYELLKMKRKLLL</sequence>
<proteinExistence type="predicted"/>
<feature type="domain" description="CBS" evidence="2">
    <location>
        <begin position="358"/>
        <end position="415"/>
    </location>
</feature>
<dbReference type="PROSITE" id="PS51371">
    <property type="entry name" value="CBS"/>
    <property type="match status" value="2"/>
</dbReference>
<keyword evidence="1" id="KW-0129">CBS domain</keyword>
<dbReference type="InterPro" id="IPR006668">
    <property type="entry name" value="Mg_transptr_MgtE_intracell_dom"/>
</dbReference>
<dbReference type="InterPro" id="IPR038076">
    <property type="entry name" value="MgtE_N_sf"/>
</dbReference>
<dbReference type="SMART" id="SM00924">
    <property type="entry name" value="MgtE_N"/>
    <property type="match status" value="1"/>
</dbReference>
<dbReference type="SUPFAM" id="SSF158791">
    <property type="entry name" value="MgtE N-terminal domain-like"/>
    <property type="match status" value="1"/>
</dbReference>
<dbReference type="Gene3D" id="3.10.580.10">
    <property type="entry name" value="CBS-domain"/>
    <property type="match status" value="1"/>
</dbReference>
<dbReference type="InterPro" id="IPR006669">
    <property type="entry name" value="MgtE_transporter"/>
</dbReference>
<dbReference type="GO" id="GO:0016020">
    <property type="term" value="C:membrane"/>
    <property type="evidence" value="ECO:0007669"/>
    <property type="project" value="InterPro"/>
</dbReference>
<dbReference type="InterPro" id="IPR000644">
    <property type="entry name" value="CBS_dom"/>
</dbReference>
<dbReference type="AlphaFoldDB" id="A0A7C5Z7I9"/>
<dbReference type="PANTHER" id="PTHR43773:SF1">
    <property type="entry name" value="MAGNESIUM TRANSPORTER MGTE"/>
    <property type="match status" value="1"/>
</dbReference>
<protein>
    <submittedName>
        <fullName evidence="3">Magnesium transporter</fullName>
    </submittedName>
</protein>
<dbReference type="SUPFAM" id="SSF54631">
    <property type="entry name" value="CBS-domain pair"/>
    <property type="match status" value="1"/>
</dbReference>
<dbReference type="Pfam" id="PF00571">
    <property type="entry name" value="CBS"/>
    <property type="match status" value="2"/>
</dbReference>
<dbReference type="CDD" id="cd04606">
    <property type="entry name" value="CBS_pair_Mg_transporter"/>
    <property type="match status" value="1"/>
</dbReference>
<evidence type="ECO:0000313" key="3">
    <source>
        <dbReference type="EMBL" id="HHS02101.1"/>
    </source>
</evidence>
<dbReference type="SMART" id="SM00116">
    <property type="entry name" value="CBS"/>
    <property type="match status" value="2"/>
</dbReference>
<comment type="caution">
    <text evidence="3">The sequence shown here is derived from an EMBL/GenBank/DDBJ whole genome shotgun (WGS) entry which is preliminary data.</text>
</comment>
<name>A0A7C5Z7I9_9FIRM</name>
<feature type="domain" description="CBS" evidence="2">
    <location>
        <begin position="294"/>
        <end position="356"/>
    </location>
</feature>
<dbReference type="Gene3D" id="1.25.60.10">
    <property type="entry name" value="MgtE N-terminal domain-like"/>
    <property type="match status" value="1"/>
</dbReference>
<dbReference type="GO" id="GO:0015095">
    <property type="term" value="F:magnesium ion transmembrane transporter activity"/>
    <property type="evidence" value="ECO:0007669"/>
    <property type="project" value="InterPro"/>
</dbReference>
<dbReference type="EMBL" id="DRUZ01000079">
    <property type="protein sequence ID" value="HHS02101.1"/>
    <property type="molecule type" value="Genomic_DNA"/>
</dbReference>
<dbReference type="InterPro" id="IPR046342">
    <property type="entry name" value="CBS_dom_sf"/>
</dbReference>
<gene>
    <name evidence="3" type="ORF">ENL71_06285</name>
</gene>
<evidence type="ECO:0000259" key="2">
    <source>
        <dbReference type="PROSITE" id="PS51371"/>
    </source>
</evidence>
<dbReference type="Pfam" id="PF03448">
    <property type="entry name" value="MgtE_N"/>
    <property type="match status" value="1"/>
</dbReference>